<feature type="signal peptide" evidence="1">
    <location>
        <begin position="1"/>
        <end position="19"/>
    </location>
</feature>
<dbReference type="HOGENOM" id="CLU_2037408_0_0_1"/>
<gene>
    <name evidence="2" type="ORF">HCEG_02575</name>
</gene>
<keyword evidence="1" id="KW-0732">Signal</keyword>
<protein>
    <submittedName>
        <fullName evidence="2">Uncharacterized protein</fullName>
    </submittedName>
</protein>
<organism evidence="3">
    <name type="scientific">Ajellomyces capsulatus (strain H88)</name>
    <name type="common">Darling's disease fungus</name>
    <name type="synonym">Histoplasma capsulatum</name>
    <dbReference type="NCBI Taxonomy" id="544711"/>
    <lineage>
        <taxon>Eukaryota</taxon>
        <taxon>Fungi</taxon>
        <taxon>Dikarya</taxon>
        <taxon>Ascomycota</taxon>
        <taxon>Pezizomycotina</taxon>
        <taxon>Eurotiomycetes</taxon>
        <taxon>Eurotiomycetidae</taxon>
        <taxon>Onygenales</taxon>
        <taxon>Ajellomycetaceae</taxon>
        <taxon>Histoplasma</taxon>
    </lineage>
</organism>
<sequence>MRSALYFVTALLAAGSAVASAVPSTGDVGGEDLKVVNLTEDDLEPIPDGAPGRALALIWCPRTGNHSYLPHRLAAVNVWPTLKGDVPPGAEIVTVLPFPRLSVSMRKASSATSIKFLGKGG</sequence>
<reference evidence="3" key="1">
    <citation type="submission" date="2008-07" db="EMBL/GenBank/DDBJ databases">
        <title>Annotation of Ajellomyces capsulatus strain H88.</title>
        <authorList>
            <person name="Champion M."/>
            <person name="Cuomo C."/>
            <person name="Ma L.-J."/>
            <person name="Henn M.R."/>
            <person name="Sil A."/>
            <person name="Goldman B."/>
            <person name="Young S.K."/>
            <person name="Kodira C.D."/>
            <person name="Zeng Q."/>
            <person name="Koehrsen M."/>
            <person name="Alvarado L."/>
            <person name="Berlin A."/>
            <person name="Borenstein D."/>
            <person name="Chen Z."/>
            <person name="Engels R."/>
            <person name="Freedman E."/>
            <person name="Gellesch M."/>
            <person name="Goldberg J."/>
            <person name="Griggs A."/>
            <person name="Gujja S."/>
            <person name="Heiman D."/>
            <person name="Hepburn T."/>
            <person name="Howarth C."/>
            <person name="Jen D."/>
            <person name="Larson L."/>
            <person name="Lewis B."/>
            <person name="Mehta T."/>
            <person name="Park D."/>
            <person name="Pearson M."/>
            <person name="Roberts A."/>
            <person name="Saif S."/>
            <person name="Shea T."/>
            <person name="Shenoy N."/>
            <person name="Sisk P."/>
            <person name="Stolte C."/>
            <person name="Sykes S."/>
            <person name="Walk T."/>
            <person name="White J."/>
            <person name="Yandava C."/>
            <person name="Klein B."/>
            <person name="McEwen J.G."/>
            <person name="Puccia R."/>
            <person name="Goldman G.H."/>
            <person name="Felipe M.S."/>
            <person name="Nino-Vega G."/>
            <person name="San-Blas G."/>
            <person name="Taylor J."/>
            <person name="Mendoza L."/>
            <person name="Galagan J."/>
            <person name="Nusbaum C."/>
            <person name="Birren B."/>
        </authorList>
    </citation>
    <scope>NUCLEOTIDE SEQUENCE [LARGE SCALE GENOMIC DNA]</scope>
    <source>
        <strain evidence="3">H88</strain>
    </source>
</reference>
<feature type="chain" id="PRO_5003258158" evidence="1">
    <location>
        <begin position="20"/>
        <end position="121"/>
    </location>
</feature>
<evidence type="ECO:0000313" key="2">
    <source>
        <dbReference type="EMBL" id="EGC43360.1"/>
    </source>
</evidence>
<accession>F0UCT4</accession>
<dbReference type="OrthoDB" id="5135415at2759"/>
<evidence type="ECO:0000313" key="3">
    <source>
        <dbReference type="Proteomes" id="UP000008142"/>
    </source>
</evidence>
<proteinExistence type="predicted"/>
<evidence type="ECO:0000256" key="1">
    <source>
        <dbReference type="SAM" id="SignalP"/>
    </source>
</evidence>
<dbReference type="OMA" id="ALALIWC"/>
<dbReference type="AlphaFoldDB" id="F0UCT4"/>
<name>F0UCT4_AJEC8</name>
<dbReference type="Proteomes" id="UP000008142">
    <property type="component" value="Unassembled WGS sequence"/>
</dbReference>
<dbReference type="EMBL" id="DS990637">
    <property type="protein sequence ID" value="EGC43360.1"/>
    <property type="molecule type" value="Genomic_DNA"/>
</dbReference>